<organism evidence="2 3">
    <name type="scientific">Candidatus Desulfatibia vada</name>
    <dbReference type="NCBI Taxonomy" id="2841696"/>
    <lineage>
        <taxon>Bacteria</taxon>
        <taxon>Pseudomonadati</taxon>
        <taxon>Thermodesulfobacteriota</taxon>
        <taxon>Desulfobacteria</taxon>
        <taxon>Desulfobacterales</taxon>
        <taxon>Desulfobacterales incertae sedis</taxon>
        <taxon>Candidatus Desulfatibia</taxon>
    </lineage>
</organism>
<name>A0A8J6P5A2_9BACT</name>
<dbReference type="Proteomes" id="UP000605201">
    <property type="component" value="Unassembled WGS sequence"/>
</dbReference>
<dbReference type="EMBL" id="JACNIG010000226">
    <property type="protein sequence ID" value="MBC8432465.1"/>
    <property type="molecule type" value="Genomic_DNA"/>
</dbReference>
<dbReference type="Pfam" id="PF10114">
    <property type="entry name" value="PocR"/>
    <property type="match status" value="1"/>
</dbReference>
<evidence type="ECO:0000313" key="3">
    <source>
        <dbReference type="Proteomes" id="UP000605201"/>
    </source>
</evidence>
<dbReference type="InterPro" id="IPR018771">
    <property type="entry name" value="PocR_dom"/>
</dbReference>
<feature type="domain" description="PocR" evidence="1">
    <location>
        <begin position="19"/>
        <end position="178"/>
    </location>
</feature>
<sequence>MEKIIPEEIKRVRQMKLDDILSIEKWTELEKEINNTFGVCASVYDTDSKKITKFKKWPNRLCPVIQADGKSQSFICAVANLNLGMQARQTKKPVIAECDAGLLKLVVPVFVDDEFLGMLSGCGILLDDSSVETYLITKFTGIDEEEIASLSNDINKMERVDVELLAKYLETRVEGIVEDFINN</sequence>
<gene>
    <name evidence="2" type="ORF">H8D96_11160</name>
</gene>
<dbReference type="AlphaFoldDB" id="A0A8J6P5A2"/>
<comment type="caution">
    <text evidence="2">The sequence shown here is derived from an EMBL/GenBank/DDBJ whole genome shotgun (WGS) entry which is preliminary data.</text>
</comment>
<reference evidence="2 3" key="1">
    <citation type="submission" date="2020-08" db="EMBL/GenBank/DDBJ databases">
        <title>Bridging the membrane lipid divide: bacteria of the FCB group superphylum have the potential to synthesize archaeal ether lipids.</title>
        <authorList>
            <person name="Villanueva L."/>
            <person name="Von Meijenfeldt F.A.B."/>
            <person name="Westbye A.B."/>
            <person name="Yadav S."/>
            <person name="Hopmans E.C."/>
            <person name="Dutilh B.E."/>
            <person name="Sinninghe Damste J.S."/>
        </authorList>
    </citation>
    <scope>NUCLEOTIDE SEQUENCE [LARGE SCALE GENOMIC DNA]</scope>
    <source>
        <strain evidence="2">NIOZ-UU17</strain>
    </source>
</reference>
<protein>
    <submittedName>
        <fullName evidence="2">PocR ligand-binding domain-containing protein</fullName>
    </submittedName>
</protein>
<accession>A0A8J6P5A2</accession>
<evidence type="ECO:0000313" key="2">
    <source>
        <dbReference type="EMBL" id="MBC8432465.1"/>
    </source>
</evidence>
<evidence type="ECO:0000259" key="1">
    <source>
        <dbReference type="Pfam" id="PF10114"/>
    </source>
</evidence>
<proteinExistence type="predicted"/>